<dbReference type="SMART" id="SM00862">
    <property type="entry name" value="Trans_reg_C"/>
    <property type="match status" value="1"/>
</dbReference>
<keyword evidence="1" id="KW-0597">Phosphoprotein</keyword>
<dbReference type="InterPro" id="IPR049170">
    <property type="entry name" value="GlnR_N"/>
</dbReference>
<evidence type="ECO:0000259" key="8">
    <source>
        <dbReference type="PROSITE" id="PS51755"/>
    </source>
</evidence>
<dbReference type="Gene3D" id="1.10.10.10">
    <property type="entry name" value="Winged helix-like DNA-binding domain superfamily/Winged helix DNA-binding domain"/>
    <property type="match status" value="1"/>
</dbReference>
<dbReference type="InterPro" id="IPR039420">
    <property type="entry name" value="WalR-like"/>
</dbReference>
<keyword evidence="3" id="KW-0805">Transcription regulation</keyword>
<dbReference type="InterPro" id="IPR016032">
    <property type="entry name" value="Sig_transdc_resp-reg_C-effctor"/>
</dbReference>
<evidence type="ECO:0000256" key="5">
    <source>
        <dbReference type="ARBA" id="ARBA00023159"/>
    </source>
</evidence>
<dbReference type="Gene3D" id="3.40.50.2300">
    <property type="match status" value="1"/>
</dbReference>
<dbReference type="EMBL" id="JACBZS010000001">
    <property type="protein sequence ID" value="NYI71531.1"/>
    <property type="molecule type" value="Genomic_DNA"/>
</dbReference>
<dbReference type="PANTHER" id="PTHR48111">
    <property type="entry name" value="REGULATOR OF RPOS"/>
    <property type="match status" value="1"/>
</dbReference>
<dbReference type="InterPro" id="IPR036388">
    <property type="entry name" value="WH-like_DNA-bd_sf"/>
</dbReference>
<dbReference type="GO" id="GO:0006355">
    <property type="term" value="P:regulation of DNA-templated transcription"/>
    <property type="evidence" value="ECO:0007669"/>
    <property type="project" value="InterPro"/>
</dbReference>
<feature type="domain" description="OmpR/PhoB-type" evidence="8">
    <location>
        <begin position="120"/>
        <end position="217"/>
    </location>
</feature>
<feature type="DNA-binding region" description="OmpR/PhoB-type" evidence="7">
    <location>
        <begin position="120"/>
        <end position="217"/>
    </location>
</feature>
<gene>
    <name evidence="9" type="ORF">GGQ54_002091</name>
</gene>
<protein>
    <submittedName>
        <fullName evidence="9">DNA-binding response OmpR family regulator</fullName>
    </submittedName>
</protein>
<evidence type="ECO:0000313" key="9">
    <source>
        <dbReference type="EMBL" id="NYI71531.1"/>
    </source>
</evidence>
<evidence type="ECO:0000256" key="7">
    <source>
        <dbReference type="PROSITE-ProRule" id="PRU01091"/>
    </source>
</evidence>
<evidence type="ECO:0000256" key="2">
    <source>
        <dbReference type="ARBA" id="ARBA00023012"/>
    </source>
</evidence>
<dbReference type="Proteomes" id="UP000527616">
    <property type="component" value="Unassembled WGS sequence"/>
</dbReference>
<dbReference type="Pfam" id="PF00486">
    <property type="entry name" value="Trans_reg_C"/>
    <property type="match status" value="1"/>
</dbReference>
<evidence type="ECO:0000256" key="3">
    <source>
        <dbReference type="ARBA" id="ARBA00023015"/>
    </source>
</evidence>
<keyword evidence="5" id="KW-0010">Activator</keyword>
<dbReference type="GO" id="GO:0000156">
    <property type="term" value="F:phosphorelay response regulator activity"/>
    <property type="evidence" value="ECO:0007669"/>
    <property type="project" value="TreeGrafter"/>
</dbReference>
<dbReference type="InterPro" id="IPR011006">
    <property type="entry name" value="CheY-like_superfamily"/>
</dbReference>
<evidence type="ECO:0000256" key="1">
    <source>
        <dbReference type="ARBA" id="ARBA00022553"/>
    </source>
</evidence>
<evidence type="ECO:0000256" key="4">
    <source>
        <dbReference type="ARBA" id="ARBA00023125"/>
    </source>
</evidence>
<dbReference type="GO" id="GO:0005829">
    <property type="term" value="C:cytosol"/>
    <property type="evidence" value="ECO:0007669"/>
    <property type="project" value="TreeGrafter"/>
</dbReference>
<dbReference type="PANTHER" id="PTHR48111:SF16">
    <property type="entry name" value="TRANSCRIPTIONAL REGULATORY PROTEIN GLNR"/>
    <property type="match status" value="1"/>
</dbReference>
<name>A0A7Z0D9M9_9ACTN</name>
<dbReference type="AlphaFoldDB" id="A0A7Z0D9M9"/>
<dbReference type="SUPFAM" id="SSF52172">
    <property type="entry name" value="CheY-like"/>
    <property type="match status" value="1"/>
</dbReference>
<dbReference type="GO" id="GO:0032993">
    <property type="term" value="C:protein-DNA complex"/>
    <property type="evidence" value="ECO:0007669"/>
    <property type="project" value="TreeGrafter"/>
</dbReference>
<keyword evidence="2" id="KW-0902">Two-component regulatory system</keyword>
<evidence type="ECO:0000313" key="10">
    <source>
        <dbReference type="Proteomes" id="UP000527616"/>
    </source>
</evidence>
<keyword evidence="4 7" id="KW-0238">DNA-binding</keyword>
<organism evidence="9 10">
    <name type="scientific">Naumannella cuiyingiana</name>
    <dbReference type="NCBI Taxonomy" id="1347891"/>
    <lineage>
        <taxon>Bacteria</taxon>
        <taxon>Bacillati</taxon>
        <taxon>Actinomycetota</taxon>
        <taxon>Actinomycetes</taxon>
        <taxon>Propionibacteriales</taxon>
        <taxon>Propionibacteriaceae</taxon>
        <taxon>Naumannella</taxon>
    </lineage>
</organism>
<dbReference type="RefSeq" id="WP_179445343.1">
    <property type="nucleotide sequence ID" value="NZ_JACBZS010000001.1"/>
</dbReference>
<dbReference type="FunFam" id="1.10.10.10:FF:000216">
    <property type="entry name" value="DNA-binding response regulator"/>
    <property type="match status" value="1"/>
</dbReference>
<dbReference type="PROSITE" id="PS51755">
    <property type="entry name" value="OMPR_PHOB"/>
    <property type="match status" value="1"/>
</dbReference>
<dbReference type="GO" id="GO:0000976">
    <property type="term" value="F:transcription cis-regulatory region binding"/>
    <property type="evidence" value="ECO:0007669"/>
    <property type="project" value="TreeGrafter"/>
</dbReference>
<dbReference type="InterPro" id="IPR001867">
    <property type="entry name" value="OmpR/PhoB-type_DNA-bd"/>
</dbReference>
<evidence type="ECO:0000256" key="6">
    <source>
        <dbReference type="ARBA" id="ARBA00023163"/>
    </source>
</evidence>
<accession>A0A7Z0D9M9</accession>
<dbReference type="Pfam" id="PF21695">
    <property type="entry name" value="GlnR_1st"/>
    <property type="match status" value="1"/>
</dbReference>
<dbReference type="SUPFAM" id="SSF46894">
    <property type="entry name" value="C-terminal effector domain of the bipartite response regulators"/>
    <property type="match status" value="1"/>
</dbReference>
<comment type="caution">
    <text evidence="9">The sequence shown here is derived from an EMBL/GenBank/DDBJ whole genome shotgun (WGS) entry which is preliminary data.</text>
</comment>
<keyword evidence="6" id="KW-0804">Transcription</keyword>
<sequence length="218" mass="23908">MAQILLLAKHLRDANSVDILPALGLLSHQIRVIPSDASQLAELPSADLILLDARSDLVNARAMCKLLSGTNQAPVLVIMTEGGLATLAGDWGFDDFVLADISPAELDARVRLSLSASTADEVISSGGIEIDESAYAARLNGRALDLTYTEFELLKYLVQHPGRVFSREQLLSDVWGYDYYGGTRTVDVHVRRLRAKLGPEYEQMIVTVRNVGYRLAIR</sequence>
<keyword evidence="10" id="KW-1185">Reference proteome</keyword>
<dbReference type="CDD" id="cd00383">
    <property type="entry name" value="trans_reg_C"/>
    <property type="match status" value="1"/>
</dbReference>
<reference evidence="9 10" key="1">
    <citation type="submission" date="2020-07" db="EMBL/GenBank/DDBJ databases">
        <title>Sequencing the genomes of 1000 actinobacteria strains.</title>
        <authorList>
            <person name="Klenk H.-P."/>
        </authorList>
    </citation>
    <scope>NUCLEOTIDE SEQUENCE [LARGE SCALE GENOMIC DNA]</scope>
    <source>
        <strain evidence="9 10">DSM 103164</strain>
    </source>
</reference>
<proteinExistence type="predicted"/>